<evidence type="ECO:0000256" key="26">
    <source>
        <dbReference type="ARBA" id="ARBA00048066"/>
    </source>
</evidence>
<evidence type="ECO:0000256" key="9">
    <source>
        <dbReference type="ARBA" id="ARBA00022553"/>
    </source>
</evidence>
<dbReference type="GO" id="GO:0032440">
    <property type="term" value="F:2-alkenal reductase [NAD(P)H] activity"/>
    <property type="evidence" value="ECO:0007669"/>
    <property type="project" value="UniProtKB-EC"/>
</dbReference>
<evidence type="ECO:0000259" key="35">
    <source>
        <dbReference type="SMART" id="SM00829"/>
    </source>
</evidence>
<evidence type="ECO:0000313" key="37">
    <source>
        <dbReference type="RefSeq" id="XP_022082530.1"/>
    </source>
</evidence>
<comment type="catalytic activity">
    <reaction evidence="32">
        <text>13,14-dihydro-15-oxo-prostaglandin E1 + NADP(+) = 15-oxoprostaglandin E1 + NADPH + H(+)</text>
        <dbReference type="Rhea" id="RHEA:50584"/>
        <dbReference type="ChEBI" id="CHEBI:15378"/>
        <dbReference type="ChEBI" id="CHEBI:57401"/>
        <dbReference type="ChEBI" id="CHEBI:57783"/>
        <dbReference type="ChEBI" id="CHEBI:58349"/>
        <dbReference type="ChEBI" id="CHEBI:133408"/>
    </reaction>
    <physiologicalReaction direction="right-to-left" evidence="32">
        <dbReference type="Rhea" id="RHEA:50586"/>
    </physiologicalReaction>
</comment>
<evidence type="ECO:0000256" key="34">
    <source>
        <dbReference type="ARBA" id="ARBA00049368"/>
    </source>
</evidence>
<evidence type="ECO:0000256" key="28">
    <source>
        <dbReference type="ARBA" id="ARBA00048387"/>
    </source>
</evidence>
<evidence type="ECO:0000256" key="5">
    <source>
        <dbReference type="ARBA" id="ARBA00012410"/>
    </source>
</evidence>
<comment type="similarity">
    <text evidence="2">Belongs to the NADP-dependent oxidoreductase L4BD family.</text>
</comment>
<keyword evidence="10" id="KW-0276">Fatty acid metabolism</keyword>
<keyword evidence="11" id="KW-0521">NADP</keyword>
<comment type="subcellular location">
    <subcellularLocation>
        <location evidence="1">Cytoplasm</location>
    </subcellularLocation>
</comment>
<evidence type="ECO:0000256" key="29">
    <source>
        <dbReference type="ARBA" id="ARBA00048591"/>
    </source>
</evidence>
<keyword evidence="14" id="KW-0443">Lipid metabolism</keyword>
<dbReference type="OMA" id="WMSDIPQ"/>
<dbReference type="EC" id="1.3.1.48" evidence="4"/>
<feature type="domain" description="Enoyl reductase (ER)" evidence="35">
    <location>
        <begin position="18"/>
        <end position="325"/>
    </location>
</feature>
<comment type="catalytic activity">
    <reaction evidence="24">
        <text>13,14-dihydro-15-oxo-prostaglandin F1alpha + NADP(+) = 15-oxoprostaglandin F1alpha + NADPH + H(+)</text>
        <dbReference type="Rhea" id="RHEA:50592"/>
        <dbReference type="ChEBI" id="CHEBI:15378"/>
        <dbReference type="ChEBI" id="CHEBI:57783"/>
        <dbReference type="ChEBI" id="CHEBI:58349"/>
        <dbReference type="ChEBI" id="CHEBI:79072"/>
        <dbReference type="ChEBI" id="CHEBI:133411"/>
    </reaction>
    <physiologicalReaction direction="right-to-left" evidence="24">
        <dbReference type="Rhea" id="RHEA:50594"/>
    </physiologicalReaction>
</comment>
<keyword evidence="13" id="KW-0560">Oxidoreductase</keyword>
<dbReference type="EC" id="1.3.1.74" evidence="5"/>
<comment type="catalytic activity">
    <reaction evidence="34">
        <text>hexanal + NADP(+) = (E)-hex-2-enal + NADPH + H(+)</text>
        <dbReference type="Rhea" id="RHEA:50776"/>
        <dbReference type="ChEBI" id="CHEBI:15378"/>
        <dbReference type="ChEBI" id="CHEBI:28913"/>
        <dbReference type="ChEBI" id="CHEBI:57783"/>
        <dbReference type="ChEBI" id="CHEBI:58349"/>
        <dbReference type="ChEBI" id="CHEBI:88528"/>
    </reaction>
    <physiologicalReaction direction="right-to-left" evidence="34">
        <dbReference type="Rhea" id="RHEA:50778"/>
    </physiologicalReaction>
</comment>
<dbReference type="RefSeq" id="XP_022082530.1">
    <property type="nucleotide sequence ID" value="XM_022226838.1"/>
</dbReference>
<comment type="catalytic activity">
    <reaction evidence="22">
        <text>pentan-2-one + NADP(+) = (E)-pent-3-en-2-one + NADPH + H(+)</text>
        <dbReference type="Rhea" id="RHEA:50788"/>
        <dbReference type="ChEBI" id="CHEBI:15378"/>
        <dbReference type="ChEBI" id="CHEBI:16472"/>
        <dbReference type="ChEBI" id="CHEBI:57783"/>
        <dbReference type="ChEBI" id="CHEBI:58349"/>
        <dbReference type="ChEBI" id="CHEBI:145276"/>
    </reaction>
    <physiologicalReaction direction="right-to-left" evidence="22">
        <dbReference type="Rhea" id="RHEA:50790"/>
    </physiologicalReaction>
</comment>
<keyword evidence="12" id="KW-0007">Acetylation</keyword>
<keyword evidence="7" id="KW-0963">Cytoplasm</keyword>
<evidence type="ECO:0000256" key="13">
    <source>
        <dbReference type="ARBA" id="ARBA00023002"/>
    </source>
</evidence>
<evidence type="ECO:0000256" key="10">
    <source>
        <dbReference type="ARBA" id="ARBA00022832"/>
    </source>
</evidence>
<evidence type="ECO:0000256" key="31">
    <source>
        <dbReference type="ARBA" id="ARBA00049068"/>
    </source>
</evidence>
<comment type="catalytic activity">
    <reaction evidence="27">
        <text>13,14-dihydro-15-oxo-PGF2alpha + NADP(+) = 15-oxoprostaglandin F2alpha + NADPH + H(+)</text>
        <dbReference type="Rhea" id="RHEA:50588"/>
        <dbReference type="ChEBI" id="CHEBI:15378"/>
        <dbReference type="ChEBI" id="CHEBI:57783"/>
        <dbReference type="ChEBI" id="CHEBI:58349"/>
        <dbReference type="ChEBI" id="CHEBI:133374"/>
        <dbReference type="ChEBI" id="CHEBI:133409"/>
    </reaction>
    <physiologicalReaction direction="right-to-left" evidence="27">
        <dbReference type="Rhea" id="RHEA:50590"/>
    </physiologicalReaction>
</comment>
<keyword evidence="9" id="KW-0597">Phosphoprotein</keyword>
<name>A0A8B7XRA7_ACAPL</name>
<dbReference type="KEGG" id="aplc:110974900"/>
<reference evidence="37" key="1">
    <citation type="submission" date="2025-08" db="UniProtKB">
        <authorList>
            <consortium name="RefSeq"/>
        </authorList>
    </citation>
    <scope>IDENTIFICATION</scope>
</reference>
<evidence type="ECO:0000256" key="18">
    <source>
        <dbReference type="ARBA" id="ARBA00032297"/>
    </source>
</evidence>
<evidence type="ECO:0000256" key="4">
    <source>
        <dbReference type="ARBA" id="ARBA00011981"/>
    </source>
</evidence>
<evidence type="ECO:0000256" key="11">
    <source>
        <dbReference type="ARBA" id="ARBA00022857"/>
    </source>
</evidence>
<evidence type="ECO:0000256" key="30">
    <source>
        <dbReference type="ARBA" id="ARBA00048953"/>
    </source>
</evidence>
<proteinExistence type="inferred from homology"/>
<evidence type="ECO:0000256" key="1">
    <source>
        <dbReference type="ARBA" id="ARBA00004496"/>
    </source>
</evidence>
<dbReference type="GO" id="GO:0005737">
    <property type="term" value="C:cytoplasm"/>
    <property type="evidence" value="ECO:0007669"/>
    <property type="project" value="UniProtKB-SubCell"/>
</dbReference>
<dbReference type="InterPro" id="IPR045010">
    <property type="entry name" value="MDR_fam"/>
</dbReference>
<dbReference type="SUPFAM" id="SSF51735">
    <property type="entry name" value="NAD(P)-binding Rossmann-fold domains"/>
    <property type="match status" value="1"/>
</dbReference>
<evidence type="ECO:0000256" key="17">
    <source>
        <dbReference type="ARBA" id="ARBA00032255"/>
    </source>
</evidence>
<comment type="catalytic activity">
    <reaction evidence="23">
        <text>leukotriene B4 + NADP(+) = 12-oxo-leukotriene B4 + NADPH + H(+)</text>
        <dbReference type="Rhea" id="RHEA:50608"/>
        <dbReference type="ChEBI" id="CHEBI:15378"/>
        <dbReference type="ChEBI" id="CHEBI:57461"/>
        <dbReference type="ChEBI" id="CHEBI:57783"/>
        <dbReference type="ChEBI" id="CHEBI:58349"/>
        <dbReference type="ChEBI" id="CHEBI:133309"/>
    </reaction>
    <physiologicalReaction direction="left-to-right" evidence="23">
        <dbReference type="Rhea" id="RHEA:50609"/>
    </physiologicalReaction>
</comment>
<evidence type="ECO:0000256" key="25">
    <source>
        <dbReference type="ARBA" id="ARBA00047903"/>
    </source>
</evidence>
<dbReference type="InterPro" id="IPR014190">
    <property type="entry name" value="PTGR1"/>
</dbReference>
<gene>
    <name evidence="37" type="primary">LOC110974900</name>
</gene>
<evidence type="ECO:0000256" key="32">
    <source>
        <dbReference type="ARBA" id="ARBA00049070"/>
    </source>
</evidence>
<evidence type="ECO:0000256" key="12">
    <source>
        <dbReference type="ARBA" id="ARBA00022990"/>
    </source>
</evidence>
<dbReference type="SMART" id="SM00829">
    <property type="entry name" value="PKS_ER"/>
    <property type="match status" value="1"/>
</dbReference>
<dbReference type="Pfam" id="PF00107">
    <property type="entry name" value="ADH_zinc_N"/>
    <property type="match status" value="1"/>
</dbReference>
<comment type="catalytic activity">
    <reaction evidence="28">
        <text>4-hydroxynonanal + NADP(+) = (E)-4-hydroxynon-2-enal + NADPH + H(+)</text>
        <dbReference type="Rhea" id="RHEA:64736"/>
        <dbReference type="ChEBI" id="CHEBI:15378"/>
        <dbReference type="ChEBI" id="CHEBI:57783"/>
        <dbReference type="ChEBI" id="CHEBI:58349"/>
        <dbReference type="ChEBI" id="CHEBI:58968"/>
        <dbReference type="ChEBI" id="CHEBI:156112"/>
    </reaction>
    <physiologicalReaction direction="right-to-left" evidence="28">
        <dbReference type="Rhea" id="RHEA:64738"/>
    </physiologicalReaction>
</comment>
<comment type="catalytic activity">
    <reaction evidence="29">
        <text>20-hydroxy-leukotriene B4 + NADP(+) = 12-oxo-20-hydroxy-leukotriene B4 + NADPH + H(+)</text>
        <dbReference type="Rhea" id="RHEA:51208"/>
        <dbReference type="ChEBI" id="CHEBI:15378"/>
        <dbReference type="ChEBI" id="CHEBI:57460"/>
        <dbReference type="ChEBI" id="CHEBI:57783"/>
        <dbReference type="ChEBI" id="CHEBI:58349"/>
        <dbReference type="ChEBI" id="CHEBI:133346"/>
    </reaction>
    <physiologicalReaction direction="left-to-right" evidence="29">
        <dbReference type="Rhea" id="RHEA:51209"/>
    </physiologicalReaction>
</comment>
<dbReference type="InterPro" id="IPR013149">
    <property type="entry name" value="ADH-like_C"/>
</dbReference>
<keyword evidence="36" id="KW-1185">Reference proteome</keyword>
<comment type="catalytic activity">
    <reaction evidence="31">
        <text>(5S,12S)-dihydroxy-(6E,10E,12E,14Z)-eicosatetraenoate + NADP(+) = 12-oxo-(5S)-hydroxy-(6E,8E,10E,14Z)-eicosatetraenoate + NADPH + H(+)</text>
        <dbReference type="Rhea" id="RHEA:51212"/>
        <dbReference type="ChEBI" id="CHEBI:15378"/>
        <dbReference type="ChEBI" id="CHEBI:57783"/>
        <dbReference type="ChEBI" id="CHEBI:58349"/>
        <dbReference type="ChEBI" id="CHEBI:133974"/>
        <dbReference type="ChEBI" id="CHEBI:133975"/>
    </reaction>
    <physiologicalReaction direction="left-to-right" evidence="31">
        <dbReference type="Rhea" id="RHEA:51213"/>
    </physiologicalReaction>
</comment>
<dbReference type="InterPro" id="IPR041694">
    <property type="entry name" value="ADH_N_2"/>
</dbReference>
<dbReference type="PANTHER" id="PTHR43205:SF7">
    <property type="entry name" value="PROSTAGLANDIN REDUCTASE 1"/>
    <property type="match status" value="1"/>
</dbReference>
<evidence type="ECO:0000256" key="3">
    <source>
        <dbReference type="ARBA" id="ARBA00011852"/>
    </source>
</evidence>
<evidence type="ECO:0000313" key="36">
    <source>
        <dbReference type="Proteomes" id="UP000694845"/>
    </source>
</evidence>
<dbReference type="PANTHER" id="PTHR43205">
    <property type="entry name" value="PROSTAGLANDIN REDUCTASE"/>
    <property type="match status" value="1"/>
</dbReference>
<dbReference type="InterPro" id="IPR011032">
    <property type="entry name" value="GroES-like_sf"/>
</dbReference>
<evidence type="ECO:0000256" key="6">
    <source>
        <dbReference type="ARBA" id="ARBA00020651"/>
    </source>
</evidence>
<evidence type="ECO:0000256" key="23">
    <source>
        <dbReference type="ARBA" id="ARBA00047871"/>
    </source>
</evidence>
<evidence type="ECO:0000256" key="33">
    <source>
        <dbReference type="ARBA" id="ARBA00049179"/>
    </source>
</evidence>
<evidence type="ECO:0000256" key="27">
    <source>
        <dbReference type="ARBA" id="ARBA00048290"/>
    </source>
</evidence>
<comment type="catalytic activity">
    <reaction evidence="33">
        <text>an n-alkanal + NADP(+) = an alk-2-enal + NADPH + H(+)</text>
        <dbReference type="Rhea" id="RHEA:13737"/>
        <dbReference type="ChEBI" id="CHEBI:12834"/>
        <dbReference type="ChEBI" id="CHEBI:13757"/>
        <dbReference type="ChEBI" id="CHEBI:15378"/>
        <dbReference type="ChEBI" id="CHEBI:57783"/>
        <dbReference type="ChEBI" id="CHEBI:58349"/>
        <dbReference type="EC" id="1.3.1.74"/>
    </reaction>
    <physiologicalReaction direction="right-to-left" evidence="33">
        <dbReference type="Rhea" id="RHEA:13739"/>
    </physiologicalReaction>
</comment>
<sequence length="327" mass="35497">MVKGKKWILEKHFQGMPKRSDMKIVEFDLPTVPDGSFLVEAIYLSVDPYMRPYSARLPEGITMIGTQVAKVIETKNADFPVGTLVVCQGGWTTHSLCDKTNSGKIPPYPEGVPLSLALGTLGMPGMTAYYGLLEICAPKPGEVVVVSGAAGAVGSVVGQIAKIKGCKVIGFAGSDEKVAWLKELGFDEAFNYKTIKNLDATLKSVAPDGINCYFDNVGGEFACTVVANMAKHGRISCCGAISQYNDTAPPKLPSLFGTLVSNEIKMEGFIIFTHLQRWPEWTKQHIQWIKEGKLKYKEHVTEGFDNMFDAFVGLFSGANTGKAVVKV</sequence>
<evidence type="ECO:0000256" key="7">
    <source>
        <dbReference type="ARBA" id="ARBA00022490"/>
    </source>
</evidence>
<dbReference type="FunFam" id="3.40.50.720:FF:000121">
    <property type="entry name" value="Prostaglandin reductase 2"/>
    <property type="match status" value="1"/>
</dbReference>
<evidence type="ECO:0000256" key="19">
    <source>
        <dbReference type="ARBA" id="ARBA00033119"/>
    </source>
</evidence>
<evidence type="ECO:0000256" key="14">
    <source>
        <dbReference type="ARBA" id="ARBA00023098"/>
    </source>
</evidence>
<evidence type="ECO:0000256" key="22">
    <source>
        <dbReference type="ARBA" id="ARBA00047742"/>
    </source>
</evidence>
<dbReference type="Gene3D" id="3.40.50.720">
    <property type="entry name" value="NAD(P)-binding Rossmann-like Domain"/>
    <property type="match status" value="1"/>
</dbReference>
<dbReference type="OrthoDB" id="809632at2759"/>
<organism evidence="36 37">
    <name type="scientific">Acanthaster planci</name>
    <name type="common">Crown-of-thorns starfish</name>
    <dbReference type="NCBI Taxonomy" id="133434"/>
    <lineage>
        <taxon>Eukaryota</taxon>
        <taxon>Metazoa</taxon>
        <taxon>Echinodermata</taxon>
        <taxon>Eleutherozoa</taxon>
        <taxon>Asterozoa</taxon>
        <taxon>Asteroidea</taxon>
        <taxon>Valvatacea</taxon>
        <taxon>Valvatida</taxon>
        <taxon>Acanthasteridae</taxon>
        <taxon>Acanthaster</taxon>
    </lineage>
</organism>
<keyword evidence="8" id="KW-0644">Prostaglandin metabolism</keyword>
<accession>A0A8B7XRA7</accession>
<comment type="catalytic activity">
    <reaction evidence="30">
        <text>6-trans-leukotriene B4 + NADP(+) = 12-oxo-(5S)-hydroxy-(6E,8E,10E,14Z)-eicosatetraenoate + NADPH + H(+)</text>
        <dbReference type="Rhea" id="RHEA:51204"/>
        <dbReference type="ChEBI" id="CHEBI:15378"/>
        <dbReference type="ChEBI" id="CHEBI:57783"/>
        <dbReference type="ChEBI" id="CHEBI:58349"/>
        <dbReference type="ChEBI" id="CHEBI:90723"/>
        <dbReference type="ChEBI" id="CHEBI:133974"/>
    </reaction>
    <physiologicalReaction direction="left-to-right" evidence="30">
        <dbReference type="Rhea" id="RHEA:51205"/>
    </physiologicalReaction>
</comment>
<evidence type="ECO:0000256" key="2">
    <source>
        <dbReference type="ARBA" id="ARBA00010460"/>
    </source>
</evidence>
<dbReference type="GO" id="GO:0006693">
    <property type="term" value="P:prostaglandin metabolic process"/>
    <property type="evidence" value="ECO:0007669"/>
    <property type="project" value="UniProtKB-KW"/>
</dbReference>
<evidence type="ECO:0000256" key="21">
    <source>
        <dbReference type="ARBA" id="ARBA00047617"/>
    </source>
</evidence>
<dbReference type="GeneID" id="110974900"/>
<comment type="catalytic activity">
    <reaction evidence="21">
        <text>decanal + NADP(+) = (2E)-decenal + NADPH + H(+)</text>
        <dbReference type="Rhea" id="RHEA:50612"/>
        <dbReference type="ChEBI" id="CHEBI:15378"/>
        <dbReference type="ChEBI" id="CHEBI:31457"/>
        <dbReference type="ChEBI" id="CHEBI:57783"/>
        <dbReference type="ChEBI" id="CHEBI:58349"/>
        <dbReference type="ChEBI" id="CHEBI:133455"/>
    </reaction>
    <physiologicalReaction direction="right-to-left" evidence="21">
        <dbReference type="Rhea" id="RHEA:50614"/>
    </physiologicalReaction>
</comment>
<evidence type="ECO:0000256" key="15">
    <source>
        <dbReference type="ARBA" id="ARBA00023278"/>
    </source>
</evidence>
<comment type="catalytic activity">
    <reaction evidence="20">
        <text>octanal + NADP(+) = (2E)-octenal + NADPH + H(+)</text>
        <dbReference type="Rhea" id="RHEA:50780"/>
        <dbReference type="ChEBI" id="CHEBI:15378"/>
        <dbReference type="ChEBI" id="CHEBI:17935"/>
        <dbReference type="ChEBI" id="CHEBI:57783"/>
        <dbReference type="ChEBI" id="CHEBI:58349"/>
        <dbReference type="ChEBI" id="CHEBI:61748"/>
    </reaction>
    <physiologicalReaction direction="right-to-left" evidence="20">
        <dbReference type="Rhea" id="RHEA:50782"/>
    </physiologicalReaction>
</comment>
<dbReference type="Proteomes" id="UP000694845">
    <property type="component" value="Unplaced"/>
</dbReference>
<evidence type="ECO:0000256" key="8">
    <source>
        <dbReference type="ARBA" id="ARBA00022501"/>
    </source>
</evidence>
<dbReference type="SUPFAM" id="SSF50129">
    <property type="entry name" value="GroES-like"/>
    <property type="match status" value="2"/>
</dbReference>
<evidence type="ECO:0000256" key="20">
    <source>
        <dbReference type="ARBA" id="ARBA00047461"/>
    </source>
</evidence>
<comment type="catalytic activity">
    <reaction evidence="26">
        <text>nonan-2-one + NADP(+) = (3E)-nonen-2-one + NADPH + H(+)</text>
        <dbReference type="Rhea" id="RHEA:50616"/>
        <dbReference type="ChEBI" id="CHEBI:15378"/>
        <dbReference type="ChEBI" id="CHEBI:57783"/>
        <dbReference type="ChEBI" id="CHEBI:58349"/>
        <dbReference type="ChEBI" id="CHEBI:77927"/>
        <dbReference type="ChEBI" id="CHEBI:133457"/>
    </reaction>
    <physiologicalReaction direction="right-to-left" evidence="26">
        <dbReference type="Rhea" id="RHEA:50618"/>
    </physiologicalReaction>
</comment>
<keyword evidence="15" id="KW-0379">Hydroxylation</keyword>
<dbReference type="InterPro" id="IPR036291">
    <property type="entry name" value="NAD(P)-bd_dom_sf"/>
</dbReference>
<dbReference type="CDD" id="cd08294">
    <property type="entry name" value="leukotriene_B4_DH_like"/>
    <property type="match status" value="1"/>
</dbReference>
<dbReference type="AlphaFoldDB" id="A0A8B7XRA7"/>
<comment type="subunit">
    <text evidence="3">Monomer or homodimer.</text>
</comment>
<comment type="catalytic activity">
    <reaction evidence="25">
        <text>dodecanal + NADP(+) = (2E)-dodecenal + NADPH + H(+)</text>
        <dbReference type="Rhea" id="RHEA:50784"/>
        <dbReference type="ChEBI" id="CHEBI:15378"/>
        <dbReference type="ChEBI" id="CHEBI:27836"/>
        <dbReference type="ChEBI" id="CHEBI:57783"/>
        <dbReference type="ChEBI" id="CHEBI:58349"/>
        <dbReference type="ChEBI" id="CHEBI:133741"/>
    </reaction>
    <physiologicalReaction direction="right-to-left" evidence="25">
        <dbReference type="Rhea" id="RHEA:50786"/>
    </physiologicalReaction>
</comment>
<dbReference type="InterPro" id="IPR020843">
    <property type="entry name" value="ER"/>
</dbReference>
<protein>
    <recommendedName>
        <fullName evidence="6">Prostaglandin reductase 1</fullName>
        <ecNumber evidence="4">1.3.1.48</ecNumber>
        <ecNumber evidence="5">1.3.1.74</ecNumber>
    </recommendedName>
    <alternativeName>
        <fullName evidence="19">15-oxoprostaglandin 13-reductase</fullName>
    </alternativeName>
    <alternativeName>
        <fullName evidence="17">Dithiolethione-inducible gene 1 protein</fullName>
    </alternativeName>
    <alternativeName>
        <fullName evidence="16">Leukotriene B4 12-hydroxydehydrogenase</fullName>
    </alternativeName>
    <alternativeName>
        <fullName evidence="18">NAD(P)H-dependent alkenal/one oxidoreductase</fullName>
    </alternativeName>
</protein>
<evidence type="ECO:0000256" key="16">
    <source>
        <dbReference type="ARBA" id="ARBA00031851"/>
    </source>
</evidence>
<dbReference type="Pfam" id="PF16884">
    <property type="entry name" value="ADH_N_2"/>
    <property type="match status" value="1"/>
</dbReference>
<evidence type="ECO:0000256" key="24">
    <source>
        <dbReference type="ARBA" id="ARBA00047878"/>
    </source>
</evidence>
<dbReference type="GO" id="GO:0047522">
    <property type="term" value="F:15-oxoprostaglandin 13-reductase [NAD(P)+] activity"/>
    <property type="evidence" value="ECO:0007669"/>
    <property type="project" value="UniProtKB-EC"/>
</dbReference>
<dbReference type="Gene3D" id="3.90.180.10">
    <property type="entry name" value="Medium-chain alcohol dehydrogenases, catalytic domain"/>
    <property type="match status" value="1"/>
</dbReference>